<accession>A0A9W4HQ26</accession>
<reference evidence="3" key="1">
    <citation type="submission" date="2021-07" db="EMBL/GenBank/DDBJ databases">
        <authorList>
            <person name="Branca A.L. A."/>
        </authorList>
    </citation>
    <scope>NUCLEOTIDE SEQUENCE</scope>
</reference>
<comment type="caution">
    <text evidence="3">The sequence shown here is derived from an EMBL/GenBank/DDBJ whole genome shotgun (WGS) entry which is preliminary data.</text>
</comment>
<dbReference type="Proteomes" id="UP001153461">
    <property type="component" value="Unassembled WGS sequence"/>
</dbReference>
<evidence type="ECO:0000256" key="2">
    <source>
        <dbReference type="SAM" id="Phobius"/>
    </source>
</evidence>
<feature type="non-terminal residue" evidence="3">
    <location>
        <position position="1"/>
    </location>
</feature>
<protein>
    <submittedName>
        <fullName evidence="3">Uncharacterized protein</fullName>
    </submittedName>
</protein>
<name>A0A9W4HQ26_PENNA</name>
<proteinExistence type="predicted"/>
<evidence type="ECO:0000313" key="4">
    <source>
        <dbReference type="Proteomes" id="UP001153461"/>
    </source>
</evidence>
<dbReference type="EMBL" id="CAJVNV010000163">
    <property type="protein sequence ID" value="CAG8086489.1"/>
    <property type="molecule type" value="Genomic_DNA"/>
</dbReference>
<dbReference type="AlphaFoldDB" id="A0A9W4HQ26"/>
<feature type="region of interest" description="Disordered" evidence="1">
    <location>
        <begin position="1"/>
        <end position="21"/>
    </location>
</feature>
<dbReference type="OrthoDB" id="191918at2759"/>
<feature type="transmembrane region" description="Helical" evidence="2">
    <location>
        <begin position="32"/>
        <end position="62"/>
    </location>
</feature>
<feature type="transmembrane region" description="Helical" evidence="2">
    <location>
        <begin position="163"/>
        <end position="182"/>
    </location>
</feature>
<keyword evidence="2" id="KW-1133">Transmembrane helix</keyword>
<evidence type="ECO:0000313" key="3">
    <source>
        <dbReference type="EMBL" id="CAG8086489.1"/>
    </source>
</evidence>
<organism evidence="3 4">
    <name type="scientific">Penicillium nalgiovense</name>
    <dbReference type="NCBI Taxonomy" id="60175"/>
    <lineage>
        <taxon>Eukaryota</taxon>
        <taxon>Fungi</taxon>
        <taxon>Dikarya</taxon>
        <taxon>Ascomycota</taxon>
        <taxon>Pezizomycotina</taxon>
        <taxon>Eurotiomycetes</taxon>
        <taxon>Eurotiomycetidae</taxon>
        <taxon>Eurotiales</taxon>
        <taxon>Aspergillaceae</taxon>
        <taxon>Penicillium</taxon>
    </lineage>
</organism>
<gene>
    <name evidence="3" type="ORF">PNAL_LOCUS4288</name>
</gene>
<sequence length="203" mass="22956">SSSRGTPPRRQIKPKKKAEGTGEEQAKMEECVFFFFFFSFFFWFVCVAVCSVLCIISPMVSCSTSGQGVRSESAFCFLPVYSLYLCYGVCPRLLPTRMENGVDERRQMTTSRPFSSSRSALPTVAFSTSRDGLCFCTSDLALSFDVSIPIPSILYSLPPGFRFISPAQTLYLLYILTLPILFPPDRVLRRLSFFSFPRGLERR</sequence>
<evidence type="ECO:0000256" key="1">
    <source>
        <dbReference type="SAM" id="MobiDB-lite"/>
    </source>
</evidence>
<keyword evidence="2" id="KW-0472">Membrane</keyword>
<keyword evidence="2" id="KW-0812">Transmembrane</keyword>